<dbReference type="Proteomes" id="UP000829685">
    <property type="component" value="Unassembled WGS sequence"/>
</dbReference>
<dbReference type="Gene3D" id="3.90.1300.10">
    <property type="entry name" value="Amidase signature (AS) domain"/>
    <property type="match status" value="1"/>
</dbReference>
<protein>
    <recommendedName>
        <fullName evidence="2">Amidase domain-containing protein</fullName>
    </recommendedName>
</protein>
<sequence length="553" mass="57758">MPRIGTWTRALVALLVVPAQATLGGTVDSFDVREATIDGVHNALFTGLTTCRTVVSSFITRIETFNPTINAVISLNPEALEIADGLDQALAAGNVTGKLFCIPILLKDNYDAVGMSTTGANLDLAGNRPTRDAPTVKAFKDEGAIILGKVNLHELALEGLSVSSLGGQTINPYDHSRTPGGSSGGTGAAIATSFAVFGTGTDTVNSLRSPASANSLVSVRPTRGLITRAGVIPISYTQDAVGPIARNVKDLAVALTVMGSIGFDSADNVTALAPPDVIGRDYLSGLYGGSLRGLRLGVLDGFYNHTGSAETTPVNEAMVEMVDFLTAQGADIVNVTEPIYNATAILAKLDVQTSEYRQQLDSYLAGAGPDGTRPASFNELYTSGKFLVIPSQYNYVNTAFTSSTSNASYATAQLGIQNLTTALRATFSDNQLDAVIYPEQKNLVVKIGSPSQSGRNGILAALTGTPVVTVPVGFSPPTDEAPVGVPIGMEILGLPFTESKLLNIAAHITQQYPVRKMPPFANHSVEVNEYSGVPVITPNTGNIPAQYPIGVLS</sequence>
<comment type="caution">
    <text evidence="3">The sequence shown here is derived from an EMBL/GenBank/DDBJ whole genome shotgun (WGS) entry which is preliminary data.</text>
</comment>
<dbReference type="SUPFAM" id="SSF75304">
    <property type="entry name" value="Amidase signature (AS) enzymes"/>
    <property type="match status" value="1"/>
</dbReference>
<reference evidence="3" key="1">
    <citation type="submission" date="2021-03" db="EMBL/GenBank/DDBJ databases">
        <title>Revisited historic fungal species revealed as producer of novel bioactive compounds through whole genome sequencing and comparative genomics.</title>
        <authorList>
            <person name="Vignolle G.A."/>
            <person name="Hochenegger N."/>
            <person name="Mach R.L."/>
            <person name="Mach-Aigner A.R."/>
            <person name="Javad Rahimi M."/>
            <person name="Salim K.A."/>
            <person name="Chan C.M."/>
            <person name="Lim L.B.L."/>
            <person name="Cai F."/>
            <person name="Druzhinina I.S."/>
            <person name="U'Ren J.M."/>
            <person name="Derntl C."/>
        </authorList>
    </citation>
    <scope>NUCLEOTIDE SEQUENCE</scope>
    <source>
        <strain evidence="3">TUCIM 5799</strain>
    </source>
</reference>
<keyword evidence="1" id="KW-0732">Signal</keyword>
<gene>
    <name evidence="3" type="ORF">JX265_000888</name>
</gene>
<dbReference type="InterPro" id="IPR023631">
    <property type="entry name" value="Amidase_dom"/>
</dbReference>
<dbReference type="AlphaFoldDB" id="A0A9P9WWN1"/>
<evidence type="ECO:0000259" key="2">
    <source>
        <dbReference type="Pfam" id="PF01425"/>
    </source>
</evidence>
<accession>A0A9P9WWN1</accession>
<dbReference type="Pfam" id="PF01425">
    <property type="entry name" value="Amidase"/>
    <property type="match status" value="1"/>
</dbReference>
<dbReference type="PANTHER" id="PTHR42678:SF5">
    <property type="entry name" value="GLUTAMYL-TRNA(GLN) AMIDOTRANSFERASE SUBUNIT A"/>
    <property type="match status" value="1"/>
</dbReference>
<proteinExistence type="predicted"/>
<evidence type="ECO:0000313" key="3">
    <source>
        <dbReference type="EMBL" id="KAI1880648.1"/>
    </source>
</evidence>
<dbReference type="PANTHER" id="PTHR42678">
    <property type="entry name" value="AMIDASE"/>
    <property type="match status" value="1"/>
</dbReference>
<evidence type="ECO:0000256" key="1">
    <source>
        <dbReference type="SAM" id="SignalP"/>
    </source>
</evidence>
<evidence type="ECO:0000313" key="4">
    <source>
        <dbReference type="Proteomes" id="UP000829685"/>
    </source>
</evidence>
<name>A0A9P9WWN1_9PEZI</name>
<organism evidence="3 4">
    <name type="scientific">Neoarthrinium moseri</name>
    <dbReference type="NCBI Taxonomy" id="1658444"/>
    <lineage>
        <taxon>Eukaryota</taxon>
        <taxon>Fungi</taxon>
        <taxon>Dikarya</taxon>
        <taxon>Ascomycota</taxon>
        <taxon>Pezizomycotina</taxon>
        <taxon>Sordariomycetes</taxon>
        <taxon>Xylariomycetidae</taxon>
        <taxon>Amphisphaeriales</taxon>
        <taxon>Apiosporaceae</taxon>
        <taxon>Neoarthrinium</taxon>
    </lineage>
</organism>
<feature type="signal peptide" evidence="1">
    <location>
        <begin position="1"/>
        <end position="24"/>
    </location>
</feature>
<keyword evidence="4" id="KW-1185">Reference proteome</keyword>
<feature type="chain" id="PRO_5040229684" description="Amidase domain-containing protein" evidence="1">
    <location>
        <begin position="25"/>
        <end position="553"/>
    </location>
</feature>
<dbReference type="EMBL" id="JAFIMR010000002">
    <property type="protein sequence ID" value="KAI1880648.1"/>
    <property type="molecule type" value="Genomic_DNA"/>
</dbReference>
<feature type="domain" description="Amidase" evidence="2">
    <location>
        <begin position="54"/>
        <end position="502"/>
    </location>
</feature>
<dbReference type="InterPro" id="IPR036928">
    <property type="entry name" value="AS_sf"/>
</dbReference>